<feature type="binding site" evidence="6">
    <location>
        <position position="382"/>
    </location>
    <ligand>
        <name>Mg(2+)</name>
        <dbReference type="ChEBI" id="CHEBI:18420"/>
    </ligand>
</feature>
<evidence type="ECO:0000256" key="2">
    <source>
        <dbReference type="ARBA" id="ARBA00022679"/>
    </source>
</evidence>
<sequence>MSKIMAINAGSSSLKFQLLDMPSEAVVTKGIVERIGLDDSIFTIEVNGEKKKDVTEIEDHSKAVKILLDKLTTYGIIENLNDIDGIGHRVVHGGEKFNDSVLISDEVIKGIEEVSELAPLHNPANLVGIKAFREVLPNVPAVAVFDTAFHQTMPKESYLYSLPYEYYEDYGIRKYGFHGTSHKYVSERAAELLGRPLEHLRLISCHLGNGASIAAIDGGKSIDTSMGFTPLAGVTMGTRSGNIDPALIPYIMEKADLTAEEVISVLNKKSGMLALSGFSSDLRDIEIQSNEGNERARLALEVFTSRIHKYIGSYAARMHGLDAVIFTAGIGENSETIRAKVLKGLEFMGVYWDPTLNKVRGEESFLNYPHSPVKVIVIPTNEEVMLARDTVRLAQ</sequence>
<comment type="cofactor">
    <cofactor evidence="6">
        <name>Mg(2+)</name>
        <dbReference type="ChEBI" id="CHEBI:18420"/>
    </cofactor>
    <cofactor evidence="6">
        <name>Mn(2+)</name>
        <dbReference type="ChEBI" id="CHEBI:29035"/>
    </cofactor>
    <text evidence="6">Mg(2+). Can also accept Mn(2+).</text>
</comment>
<feature type="binding site" evidence="6">
    <location>
        <begin position="281"/>
        <end position="283"/>
    </location>
    <ligand>
        <name>ATP</name>
        <dbReference type="ChEBI" id="CHEBI:30616"/>
    </ligand>
</feature>
<dbReference type="HOGENOM" id="CLU_020352_0_1_9"/>
<evidence type="ECO:0000256" key="3">
    <source>
        <dbReference type="ARBA" id="ARBA00022741"/>
    </source>
</evidence>
<dbReference type="UniPathway" id="UPA00340">
    <property type="reaction ID" value="UER00458"/>
</dbReference>
<evidence type="ECO:0000256" key="7">
    <source>
        <dbReference type="RuleBase" id="RU003835"/>
    </source>
</evidence>
<reference evidence="8" key="1">
    <citation type="submission" date="2010-12" db="EMBL/GenBank/DDBJ databases">
        <title>Complete sequence of Bacillus cellulosilyticus DSM 2522.</title>
        <authorList>
            <consortium name="US DOE Joint Genome Institute"/>
            <person name="Lucas S."/>
            <person name="Copeland A."/>
            <person name="Lapidus A."/>
            <person name="Cheng J.-F."/>
            <person name="Bruce D."/>
            <person name="Goodwin L."/>
            <person name="Pitluck S."/>
            <person name="Chertkov O."/>
            <person name="Detter J.C."/>
            <person name="Han C."/>
            <person name="Tapia R."/>
            <person name="Land M."/>
            <person name="Hauser L."/>
            <person name="Jeffries C."/>
            <person name="Kyrpides N."/>
            <person name="Ivanova N."/>
            <person name="Mikhailova N."/>
            <person name="Brumm P."/>
            <person name="Mead D."/>
            <person name="Woyke T."/>
        </authorList>
    </citation>
    <scope>NUCLEOTIDE SEQUENCE [LARGE SCALE GENOMIC DNA]</scope>
    <source>
        <strain evidence="8">DSM 2522</strain>
    </source>
</reference>
<dbReference type="OrthoDB" id="9802453at2"/>
<name>E6U141_EVAC2</name>
<evidence type="ECO:0000256" key="4">
    <source>
        <dbReference type="ARBA" id="ARBA00022777"/>
    </source>
</evidence>
<dbReference type="PIRSF" id="PIRSF000722">
    <property type="entry name" value="Acetate_prop_kin"/>
    <property type="match status" value="1"/>
</dbReference>
<evidence type="ECO:0000256" key="5">
    <source>
        <dbReference type="ARBA" id="ARBA00022840"/>
    </source>
</evidence>
<feature type="binding site" evidence="6">
    <location>
        <position position="15"/>
    </location>
    <ligand>
        <name>ATP</name>
        <dbReference type="ChEBI" id="CHEBI:30616"/>
    </ligand>
</feature>
<dbReference type="CDD" id="cd24010">
    <property type="entry name" value="ASKHA_NBD_AcK_PK"/>
    <property type="match status" value="1"/>
</dbReference>
<dbReference type="EC" id="2.7.2.1" evidence="6"/>
<feature type="binding site" evidence="6">
    <location>
        <position position="8"/>
    </location>
    <ligand>
        <name>Mg(2+)</name>
        <dbReference type="ChEBI" id="CHEBI:18420"/>
    </ligand>
</feature>
<keyword evidence="4 6" id="KW-0418">Kinase</keyword>
<organism evidence="8 9">
    <name type="scientific">Evansella cellulosilytica (strain ATCC 21833 / DSM 2522 / FERM P-1141 / JCM 9156 / N-4)</name>
    <name type="common">Bacillus cellulosilyticus</name>
    <dbReference type="NCBI Taxonomy" id="649639"/>
    <lineage>
        <taxon>Bacteria</taxon>
        <taxon>Bacillati</taxon>
        <taxon>Bacillota</taxon>
        <taxon>Bacilli</taxon>
        <taxon>Bacillales</taxon>
        <taxon>Bacillaceae</taxon>
        <taxon>Evansella</taxon>
    </lineage>
</organism>
<dbReference type="RefSeq" id="WP_013489818.1">
    <property type="nucleotide sequence ID" value="NC_014829.1"/>
</dbReference>
<keyword evidence="5 6" id="KW-0067">ATP-binding</keyword>
<dbReference type="Proteomes" id="UP000001401">
    <property type="component" value="Chromosome"/>
</dbReference>
<feature type="active site" description="Proton donor/acceptor" evidence="6">
    <location>
        <position position="146"/>
    </location>
</feature>
<feature type="binding site" evidence="6">
    <location>
        <position position="89"/>
    </location>
    <ligand>
        <name>substrate</name>
    </ligand>
</feature>
<dbReference type="NCBIfam" id="TIGR00016">
    <property type="entry name" value="ackA"/>
    <property type="match status" value="1"/>
</dbReference>
<feature type="site" description="Transition state stabilizer" evidence="6">
    <location>
        <position position="239"/>
    </location>
</feature>
<comment type="function">
    <text evidence="6">Catalyzes the formation of acetyl phosphate from acetate and ATP. Can also catalyze the reverse reaction.</text>
</comment>
<dbReference type="PROSITE" id="PS01076">
    <property type="entry name" value="ACETATE_KINASE_2"/>
    <property type="match status" value="1"/>
</dbReference>
<gene>
    <name evidence="6" type="primary">ackA</name>
    <name evidence="8" type="ordered locus">Bcell_3245</name>
</gene>
<dbReference type="PANTHER" id="PTHR21060">
    <property type="entry name" value="ACETATE KINASE"/>
    <property type="match status" value="1"/>
</dbReference>
<comment type="subunit">
    <text evidence="6">Homodimer.</text>
</comment>
<accession>E6U141</accession>
<dbReference type="GO" id="GO:0006085">
    <property type="term" value="P:acetyl-CoA biosynthetic process"/>
    <property type="evidence" value="ECO:0007669"/>
    <property type="project" value="UniProtKB-UniRule"/>
</dbReference>
<protein>
    <recommendedName>
        <fullName evidence="6">Acetate kinase</fullName>
        <ecNumber evidence="6">2.7.2.1</ecNumber>
    </recommendedName>
    <alternativeName>
        <fullName evidence="6">Acetokinase</fullName>
    </alternativeName>
</protein>
<keyword evidence="6" id="KW-0963">Cytoplasm</keyword>
<evidence type="ECO:0000256" key="1">
    <source>
        <dbReference type="ARBA" id="ARBA00008748"/>
    </source>
</evidence>
<dbReference type="GO" id="GO:0006083">
    <property type="term" value="P:acetate metabolic process"/>
    <property type="evidence" value="ECO:0007669"/>
    <property type="project" value="TreeGrafter"/>
</dbReference>
<comment type="catalytic activity">
    <reaction evidence="6">
        <text>acetate + ATP = acetyl phosphate + ADP</text>
        <dbReference type="Rhea" id="RHEA:11352"/>
        <dbReference type="ChEBI" id="CHEBI:22191"/>
        <dbReference type="ChEBI" id="CHEBI:30089"/>
        <dbReference type="ChEBI" id="CHEBI:30616"/>
        <dbReference type="ChEBI" id="CHEBI:456216"/>
        <dbReference type="EC" id="2.7.2.1"/>
    </reaction>
</comment>
<dbReference type="PROSITE" id="PS01075">
    <property type="entry name" value="ACETATE_KINASE_1"/>
    <property type="match status" value="1"/>
</dbReference>
<dbReference type="Pfam" id="PF00871">
    <property type="entry name" value="Acetate_kinase"/>
    <property type="match status" value="1"/>
</dbReference>
<dbReference type="KEGG" id="bco:Bcell_3245"/>
<dbReference type="STRING" id="649639.Bcell_3245"/>
<dbReference type="InterPro" id="IPR004372">
    <property type="entry name" value="Ac/propionate_kinase"/>
</dbReference>
<dbReference type="GO" id="GO:0005524">
    <property type="term" value="F:ATP binding"/>
    <property type="evidence" value="ECO:0007669"/>
    <property type="project" value="UniProtKB-KW"/>
</dbReference>
<keyword evidence="9" id="KW-1185">Reference proteome</keyword>
<feature type="binding site" evidence="6">
    <location>
        <begin position="329"/>
        <end position="333"/>
    </location>
    <ligand>
        <name>ATP</name>
        <dbReference type="ChEBI" id="CHEBI:30616"/>
    </ligand>
</feature>
<dbReference type="InterPro" id="IPR000890">
    <property type="entry name" value="Aliphatic_acid_kin_short-chain"/>
</dbReference>
<dbReference type="InterPro" id="IPR023865">
    <property type="entry name" value="Aliphatic_acid_kinase_CS"/>
</dbReference>
<keyword evidence="3 6" id="KW-0547">Nucleotide-binding</keyword>
<dbReference type="GO" id="GO:0005737">
    <property type="term" value="C:cytoplasm"/>
    <property type="evidence" value="ECO:0007669"/>
    <property type="project" value="UniProtKB-SubCell"/>
</dbReference>
<keyword evidence="2 6" id="KW-0808">Transferase</keyword>
<dbReference type="AlphaFoldDB" id="E6U141"/>
<dbReference type="eggNOG" id="COG0282">
    <property type="taxonomic scope" value="Bacteria"/>
</dbReference>
<dbReference type="GO" id="GO:0000287">
    <property type="term" value="F:magnesium ion binding"/>
    <property type="evidence" value="ECO:0007669"/>
    <property type="project" value="UniProtKB-UniRule"/>
</dbReference>
<dbReference type="GO" id="GO:0008776">
    <property type="term" value="F:acetate kinase activity"/>
    <property type="evidence" value="ECO:0007669"/>
    <property type="project" value="UniProtKB-UniRule"/>
</dbReference>
<dbReference type="PANTHER" id="PTHR21060:SF15">
    <property type="entry name" value="ACETATE KINASE-RELATED"/>
    <property type="match status" value="1"/>
</dbReference>
<comment type="pathway">
    <text evidence="6">Metabolic intermediate biosynthesis; acetyl-CoA biosynthesis; acetyl-CoA from acetate: step 1/2.</text>
</comment>
<keyword evidence="6" id="KW-0479">Metal-binding</keyword>
<feature type="site" description="Transition state stabilizer" evidence="6">
    <location>
        <position position="178"/>
    </location>
</feature>
<feature type="binding site" evidence="6">
    <location>
        <begin position="206"/>
        <end position="210"/>
    </location>
    <ligand>
        <name>ATP</name>
        <dbReference type="ChEBI" id="CHEBI:30616"/>
    </ligand>
</feature>
<dbReference type="Gene3D" id="3.30.420.40">
    <property type="match status" value="2"/>
</dbReference>
<evidence type="ECO:0000313" key="8">
    <source>
        <dbReference type="EMBL" id="ADU31487.1"/>
    </source>
</evidence>
<dbReference type="InterPro" id="IPR043129">
    <property type="entry name" value="ATPase_NBD"/>
</dbReference>
<proteinExistence type="inferred from homology"/>
<dbReference type="PRINTS" id="PR00471">
    <property type="entry name" value="ACETATEKNASE"/>
</dbReference>
<comment type="similarity">
    <text evidence="1 6 7">Belongs to the acetokinase family.</text>
</comment>
<dbReference type="EMBL" id="CP002394">
    <property type="protein sequence ID" value="ADU31487.1"/>
    <property type="molecule type" value="Genomic_DNA"/>
</dbReference>
<dbReference type="SUPFAM" id="SSF53067">
    <property type="entry name" value="Actin-like ATPase domain"/>
    <property type="match status" value="2"/>
</dbReference>
<evidence type="ECO:0000256" key="6">
    <source>
        <dbReference type="HAMAP-Rule" id="MF_00020"/>
    </source>
</evidence>
<keyword evidence="6" id="KW-0460">Magnesium</keyword>
<evidence type="ECO:0000313" key="9">
    <source>
        <dbReference type="Proteomes" id="UP000001401"/>
    </source>
</evidence>
<dbReference type="HAMAP" id="MF_00020">
    <property type="entry name" value="Acetate_kinase"/>
    <property type="match status" value="1"/>
</dbReference>
<comment type="subcellular location">
    <subcellularLocation>
        <location evidence="6">Cytoplasm</location>
    </subcellularLocation>
</comment>